<feature type="compositionally biased region" description="Polar residues" evidence="1">
    <location>
        <begin position="564"/>
        <end position="582"/>
    </location>
</feature>
<feature type="compositionally biased region" description="Acidic residues" evidence="1">
    <location>
        <begin position="20"/>
        <end position="29"/>
    </location>
</feature>
<feature type="compositionally biased region" description="Basic and acidic residues" evidence="1">
    <location>
        <begin position="583"/>
        <end position="592"/>
    </location>
</feature>
<proteinExistence type="predicted"/>
<dbReference type="InterPro" id="IPR000300">
    <property type="entry name" value="IPPc"/>
</dbReference>
<feature type="region of interest" description="Disordered" evidence="1">
    <location>
        <begin position="20"/>
        <end position="133"/>
    </location>
</feature>
<dbReference type="SMART" id="SM00128">
    <property type="entry name" value="IPPc"/>
    <property type="match status" value="1"/>
</dbReference>
<organism evidence="3">
    <name type="scientific">Sarcoptes scabiei</name>
    <name type="common">Itch mite</name>
    <name type="synonym">Acarus scabiei</name>
    <dbReference type="NCBI Taxonomy" id="52283"/>
    <lineage>
        <taxon>Eukaryota</taxon>
        <taxon>Metazoa</taxon>
        <taxon>Ecdysozoa</taxon>
        <taxon>Arthropoda</taxon>
        <taxon>Chelicerata</taxon>
        <taxon>Arachnida</taxon>
        <taxon>Acari</taxon>
        <taxon>Acariformes</taxon>
        <taxon>Sarcoptiformes</taxon>
        <taxon>Astigmata</taxon>
        <taxon>Psoroptidia</taxon>
        <taxon>Sarcoptoidea</taxon>
        <taxon>Sarcoptidae</taxon>
        <taxon>Sarcoptinae</taxon>
        <taxon>Sarcoptes</taxon>
    </lineage>
</organism>
<dbReference type="EnsemblMetazoa" id="SSS_5229s_mrna">
    <property type="protein sequence ID" value="KAF7494924.1"/>
    <property type="gene ID" value="SSS_5229"/>
</dbReference>
<dbReference type="Gene3D" id="3.60.10.10">
    <property type="entry name" value="Endonuclease/exonuclease/phosphatase"/>
    <property type="match status" value="1"/>
</dbReference>
<feature type="compositionally biased region" description="Polar residues" evidence="1">
    <location>
        <begin position="38"/>
        <end position="58"/>
    </location>
</feature>
<keyword evidence="5" id="KW-1185">Reference proteome</keyword>
<accession>A0A834VH14</accession>
<evidence type="ECO:0000313" key="5">
    <source>
        <dbReference type="Proteomes" id="UP000070412"/>
    </source>
</evidence>
<evidence type="ECO:0000313" key="3">
    <source>
        <dbReference type="EMBL" id="KAF7494924.1"/>
    </source>
</evidence>
<feature type="region of interest" description="Disordered" evidence="1">
    <location>
        <begin position="676"/>
        <end position="705"/>
    </location>
</feature>
<feature type="compositionally biased region" description="Basic residues" evidence="1">
    <location>
        <begin position="398"/>
        <end position="414"/>
    </location>
</feature>
<dbReference type="AlphaFoldDB" id="A0A834VH14"/>
<reference evidence="4" key="3">
    <citation type="submission" date="2022-06" db="UniProtKB">
        <authorList>
            <consortium name="EnsemblMetazoa"/>
        </authorList>
    </citation>
    <scope>IDENTIFICATION</scope>
</reference>
<dbReference type="InterPro" id="IPR036691">
    <property type="entry name" value="Endo/exonu/phosph_ase_sf"/>
</dbReference>
<dbReference type="Pfam" id="PF22669">
    <property type="entry name" value="Exo_endo_phos2"/>
    <property type="match status" value="2"/>
</dbReference>
<dbReference type="OrthoDB" id="2248459at2759"/>
<name>A0A834VH14_SARSC</name>
<feature type="region of interest" description="Disordered" evidence="1">
    <location>
        <begin position="564"/>
        <end position="628"/>
    </location>
</feature>
<feature type="compositionally biased region" description="Low complexity" evidence="1">
    <location>
        <begin position="595"/>
        <end position="605"/>
    </location>
</feature>
<evidence type="ECO:0000256" key="1">
    <source>
        <dbReference type="SAM" id="MobiDB-lite"/>
    </source>
</evidence>
<dbReference type="PANTHER" id="PTHR47039:SF1">
    <property type="entry name" value="INOSITOL POLYPHOSPHATE 5-PHOSPHATASE E"/>
    <property type="match status" value="1"/>
</dbReference>
<dbReference type="GO" id="GO:0016791">
    <property type="term" value="F:phosphatase activity"/>
    <property type="evidence" value="ECO:0007669"/>
    <property type="project" value="InterPro"/>
</dbReference>
<evidence type="ECO:0000259" key="2">
    <source>
        <dbReference type="SMART" id="SM00128"/>
    </source>
</evidence>
<feature type="compositionally biased region" description="Basic and acidic residues" evidence="1">
    <location>
        <begin position="616"/>
        <end position="626"/>
    </location>
</feature>
<protein>
    <submittedName>
        <fullName evidence="3">72 kDa inositol polyphosphate 5-phosphatase</fullName>
    </submittedName>
</protein>
<dbReference type="EMBL" id="WVUK01000051">
    <property type="protein sequence ID" value="KAF7494924.1"/>
    <property type="molecule type" value="Genomic_DNA"/>
</dbReference>
<reference evidence="3" key="2">
    <citation type="submission" date="2020-01" db="EMBL/GenBank/DDBJ databases">
        <authorList>
            <person name="Korhonen P.K.K."/>
            <person name="Guangxu M.G."/>
            <person name="Wang T.W."/>
            <person name="Stroehlein A.J.S."/>
            <person name="Young N.D."/>
            <person name="Ang C.-S.A."/>
            <person name="Fernando D.W.F."/>
            <person name="Lu H.L."/>
            <person name="Taylor S.T."/>
            <person name="Ehtesham M.E.M."/>
            <person name="Najaraj S.H.N."/>
            <person name="Harsha G.H.G."/>
            <person name="Madugundu A.M."/>
            <person name="Renuse S.R."/>
            <person name="Holt D.H."/>
            <person name="Pandey A.P."/>
            <person name="Papenfuss A.P."/>
            <person name="Gasser R.B.G."/>
            <person name="Fischer K.F."/>
        </authorList>
    </citation>
    <scope>NUCLEOTIDE SEQUENCE</scope>
    <source>
        <strain evidence="3">SSS_KF_BRIS2020</strain>
    </source>
</reference>
<feature type="compositionally biased region" description="Low complexity" evidence="1">
    <location>
        <begin position="380"/>
        <end position="392"/>
    </location>
</feature>
<sequence>MSEKNIFSVIDSLKNINVRDDEEEEEIKEEDNNRRDNQLSARNSKNFVGESETITNDSFAIEDQDRIQDRQQTPSISRDESDPVQYQLSEGSLPSSSSTTSSSSSSLPSQLSSSSSASSSNSTNSLNQQQALPPITYDHINKARSLLESNTFYESFFGSDELDRYFPDHKVRLAIITWNMGSKTPNDHQSLQELLHLKSYQPSQYGQQNLPELYVIGLQEAPTNESSVYQLKVGIQTGLGPNYVLLKWSSVGVLHCSVWIRRELLWSCTSVQMVPIHTRPVAANRIRTKGAIAMSFQLFGTSFLFINTHLAAHEINLRARMNQLDKVQQILNVKFPFNRALNHFNLNNNNNNNNNNSNNNSSNSGSSGNNQQMNLFKTKSNNSLNVNQSQQSEDFSNQKHRHHHRHHHHHHHHHHYDDREHHKSMTILNDSDQNQENMMIRDHHSEYIFWFGDLNFRLELTSEIVLDAIERIIDEETDLKTKNTYLHKLMRSDQLTNLIHRGMIFNGFEEAQWPPPFLPTYKCKMFDPNSHHNLSIYLESQQKYPLNPINSQMKTTTKCDRFTTASNSDAKKTTSATAVQNNDELKRIENPSDRSPSSSSSSSSPTTASFLSNKIEQSERINDLKRRMPNRSSIRNLYNLDSGRVPSYTDRILFQKKSNPFRINRNHRDREANYISNDEDRRKNYHLNSGDNIENGFNADQDKRKDDGDDELIKCIYYNSIGSVCVSDHKPVYALFEVRLDCDGGTKIPYTIKRFSQVVDEFFLQKLAGTDPYRSFSSTEIKMKSNDRQIKNFLPNDSFDRDDTLDSNQTSGFFTRKLFRKNQNPSRSLGTKSSSPQSSSMLLIEDRKLLNNRNFQHSTSKNTHSPSQTKQTNLLNQLNAGAYDRKVYLEALQSRNQNSNGGGVANQINISLESLRFFKQEQQFRDQINRNQKGKNRSNLDPNGSKN</sequence>
<dbReference type="GO" id="GO:0046856">
    <property type="term" value="P:phosphatidylinositol dephosphorylation"/>
    <property type="evidence" value="ECO:0007669"/>
    <property type="project" value="InterPro"/>
</dbReference>
<gene>
    <name evidence="3" type="ORF">SSS_5229</name>
</gene>
<feature type="compositionally biased region" description="Polar residues" evidence="1">
    <location>
        <begin position="606"/>
        <end position="615"/>
    </location>
</feature>
<reference evidence="5" key="1">
    <citation type="journal article" date="2020" name="PLoS Negl. Trop. Dis.">
        <title>High-quality nuclear genome for Sarcoptes scabiei-A critical resource for a neglected parasite.</title>
        <authorList>
            <person name="Korhonen P.K."/>
            <person name="Gasser R.B."/>
            <person name="Ma G."/>
            <person name="Wang T."/>
            <person name="Stroehlein A.J."/>
            <person name="Young N.D."/>
            <person name="Ang C.S."/>
            <person name="Fernando D.D."/>
            <person name="Lu H.C."/>
            <person name="Taylor S."/>
            <person name="Reynolds S.L."/>
            <person name="Mofiz E."/>
            <person name="Najaraj S.H."/>
            <person name="Gowda H."/>
            <person name="Madugundu A."/>
            <person name="Renuse S."/>
            <person name="Holt D."/>
            <person name="Pandey A."/>
            <person name="Papenfuss A.T."/>
            <person name="Fischer K."/>
        </authorList>
    </citation>
    <scope>NUCLEOTIDE SEQUENCE [LARGE SCALE GENOMIC DNA]</scope>
</reference>
<feature type="compositionally biased region" description="Polar residues" evidence="1">
    <location>
        <begin position="929"/>
        <end position="947"/>
    </location>
</feature>
<feature type="region of interest" description="Disordered" evidence="1">
    <location>
        <begin position="928"/>
        <end position="947"/>
    </location>
</feature>
<dbReference type="PANTHER" id="PTHR47039">
    <property type="entry name" value="INOSITOL POLYPHOSPHATE 5-PHOSPHATASE E"/>
    <property type="match status" value="1"/>
</dbReference>
<dbReference type="Proteomes" id="UP000070412">
    <property type="component" value="Unassembled WGS sequence"/>
</dbReference>
<feature type="compositionally biased region" description="Low complexity" evidence="1">
    <location>
        <begin position="347"/>
        <end position="370"/>
    </location>
</feature>
<evidence type="ECO:0000313" key="4">
    <source>
        <dbReference type="EnsemblMetazoa" id="KAF7494924.1"/>
    </source>
</evidence>
<dbReference type="InterPro" id="IPR053321">
    <property type="entry name" value="IPP-5-Phosphatase_Type_IV"/>
</dbReference>
<feature type="compositionally biased region" description="Low complexity" evidence="1">
    <location>
        <begin position="92"/>
        <end position="132"/>
    </location>
</feature>
<feature type="domain" description="Inositol polyphosphate-related phosphatase" evidence="2">
    <location>
        <begin position="169"/>
        <end position="574"/>
    </location>
</feature>
<feature type="region of interest" description="Disordered" evidence="1">
    <location>
        <begin position="344"/>
        <end position="421"/>
    </location>
</feature>
<dbReference type="SUPFAM" id="SSF56219">
    <property type="entry name" value="DNase I-like"/>
    <property type="match status" value="2"/>
</dbReference>